<evidence type="ECO:0008006" key="4">
    <source>
        <dbReference type="Google" id="ProtNLM"/>
    </source>
</evidence>
<reference evidence="2 3" key="1">
    <citation type="submission" date="2024-04" db="EMBL/GenBank/DDBJ databases">
        <title>Draft genome sequence of Thalassolituus maritimus NBRC 116585.</title>
        <authorList>
            <person name="Miyakawa T."/>
            <person name="Kusuya Y."/>
            <person name="Miura T."/>
        </authorList>
    </citation>
    <scope>NUCLEOTIDE SEQUENCE [LARGE SCALE GENOMIC DNA]</scope>
    <source>
        <strain evidence="2 3">5NW40-0001</strain>
    </source>
</reference>
<proteinExistence type="inferred from homology"/>
<evidence type="ECO:0000256" key="1">
    <source>
        <dbReference type="ARBA" id="ARBA00044755"/>
    </source>
</evidence>
<keyword evidence="3" id="KW-1185">Reference proteome</keyword>
<protein>
    <recommendedName>
        <fullName evidence="4">Cell shape determination protein CcmA</fullName>
    </recommendedName>
</protein>
<gene>
    <name evidence="2" type="ORF">NBRC116585_27110</name>
</gene>
<name>A0ABQ0A2G5_9GAMM</name>
<dbReference type="Proteomes" id="UP001481413">
    <property type="component" value="Unassembled WGS sequence"/>
</dbReference>
<sequence>MFSAKTNNNIDFDTVISARTEIRGDITVKGAIQIDGVLKGNLIAEAGSKASVRISDKGRVEGRITAPNVIINGEVVGDIHAYDYIELAKKARITGDVHYATMEMVLGAQVNGQLIHGNGAEALSSSGVSEPELAKVD</sequence>
<dbReference type="RefSeq" id="WP_353295816.1">
    <property type="nucleotide sequence ID" value="NZ_BAABWH010000009.1"/>
</dbReference>
<organism evidence="2 3">
    <name type="scientific">Thalassolituus maritimus</name>
    <dbReference type="NCBI Taxonomy" id="484498"/>
    <lineage>
        <taxon>Bacteria</taxon>
        <taxon>Pseudomonadati</taxon>
        <taxon>Pseudomonadota</taxon>
        <taxon>Gammaproteobacteria</taxon>
        <taxon>Oceanospirillales</taxon>
        <taxon>Oceanospirillaceae</taxon>
        <taxon>Thalassolituus</taxon>
    </lineage>
</organism>
<dbReference type="Pfam" id="PF04519">
    <property type="entry name" value="Bactofilin"/>
    <property type="match status" value="1"/>
</dbReference>
<comment type="caution">
    <text evidence="2">The sequence shown here is derived from an EMBL/GenBank/DDBJ whole genome shotgun (WGS) entry which is preliminary data.</text>
</comment>
<dbReference type="EMBL" id="BAABWH010000009">
    <property type="protein sequence ID" value="GAA6146593.1"/>
    <property type="molecule type" value="Genomic_DNA"/>
</dbReference>
<comment type="similarity">
    <text evidence="1">Belongs to the bactofilin family.</text>
</comment>
<evidence type="ECO:0000313" key="3">
    <source>
        <dbReference type="Proteomes" id="UP001481413"/>
    </source>
</evidence>
<dbReference type="PANTHER" id="PTHR35024">
    <property type="entry name" value="HYPOTHETICAL CYTOSOLIC PROTEIN"/>
    <property type="match status" value="1"/>
</dbReference>
<dbReference type="InterPro" id="IPR007607">
    <property type="entry name" value="BacA/B"/>
</dbReference>
<accession>A0ABQ0A2G5</accession>
<evidence type="ECO:0000313" key="2">
    <source>
        <dbReference type="EMBL" id="GAA6146593.1"/>
    </source>
</evidence>
<dbReference type="PANTHER" id="PTHR35024:SF4">
    <property type="entry name" value="POLYMER-FORMING CYTOSKELETAL PROTEIN"/>
    <property type="match status" value="1"/>
</dbReference>